<keyword evidence="4" id="KW-1185">Reference proteome</keyword>
<dbReference type="InterPro" id="IPR011029">
    <property type="entry name" value="DEATH-like_dom_sf"/>
</dbReference>
<feature type="compositionally biased region" description="Polar residues" evidence="1">
    <location>
        <begin position="125"/>
        <end position="135"/>
    </location>
</feature>
<evidence type="ECO:0000259" key="2">
    <source>
        <dbReference type="PROSITE" id="PS50209"/>
    </source>
</evidence>
<feature type="region of interest" description="Disordered" evidence="1">
    <location>
        <begin position="111"/>
        <end position="143"/>
    </location>
</feature>
<proteinExistence type="predicted"/>
<sequence>MSAPETITILKASVLNELRPVLCRDLTPENHFPYLRSRYILGQDDIDRIVHQTTKKQKADMFIEILNQKGQSGFDELVKSIIKERTQIFLAEKINKAFEEKMHRLNAIFNHNNSSSPVLDPEPSLGSSYRASQSPVEHCNSPEPEKACYSPFLSLESLRSSYSDLGVDTDKLPKPVMPDKVDISEGEKKKEVDDGCDFDKDSYSDSLKSVEIVIENSKESKA</sequence>
<dbReference type="GO" id="GO:0043422">
    <property type="term" value="F:protein kinase B binding"/>
    <property type="evidence" value="ECO:0007669"/>
    <property type="project" value="TreeGrafter"/>
</dbReference>
<protein>
    <recommendedName>
        <fullName evidence="2">CARD domain-containing protein</fullName>
    </recommendedName>
</protein>
<feature type="domain" description="CARD" evidence="2">
    <location>
        <begin position="7"/>
        <end position="81"/>
    </location>
</feature>
<comment type="caution">
    <text evidence="3">The sequence shown here is derived from an EMBL/GenBank/DDBJ whole genome shotgun (WGS) entry which is preliminary data.</text>
</comment>
<dbReference type="GO" id="GO:0003713">
    <property type="term" value="F:transcription coactivator activity"/>
    <property type="evidence" value="ECO:0007669"/>
    <property type="project" value="TreeGrafter"/>
</dbReference>
<dbReference type="PANTHER" id="PTHR34920">
    <property type="entry name" value="B-CELL LYMPHOMA/LEUKEMIA 10"/>
    <property type="match status" value="1"/>
</dbReference>
<evidence type="ECO:0000256" key="1">
    <source>
        <dbReference type="SAM" id="MobiDB-lite"/>
    </source>
</evidence>
<dbReference type="InterPro" id="IPR033238">
    <property type="entry name" value="BCL10/E10"/>
</dbReference>
<dbReference type="GO" id="GO:0006915">
    <property type="term" value="P:apoptotic process"/>
    <property type="evidence" value="ECO:0007669"/>
    <property type="project" value="InterPro"/>
</dbReference>
<dbReference type="Pfam" id="PF00619">
    <property type="entry name" value="CARD"/>
    <property type="match status" value="1"/>
</dbReference>
<dbReference type="Gene3D" id="1.10.533.10">
    <property type="entry name" value="Death Domain, Fas"/>
    <property type="match status" value="1"/>
</dbReference>
<feature type="compositionally biased region" description="Basic and acidic residues" evidence="1">
    <location>
        <begin position="168"/>
        <end position="197"/>
    </location>
</feature>
<dbReference type="GO" id="GO:0051059">
    <property type="term" value="F:NF-kappaB binding"/>
    <property type="evidence" value="ECO:0007669"/>
    <property type="project" value="TreeGrafter"/>
</dbReference>
<dbReference type="InterPro" id="IPR001315">
    <property type="entry name" value="CARD"/>
</dbReference>
<dbReference type="PANTHER" id="PTHR34920:SF1">
    <property type="entry name" value="B-CELL LYMPHOMA_LEUKEMIA 10"/>
    <property type="match status" value="1"/>
</dbReference>
<name>A0A9D4FFD3_DREPO</name>
<reference evidence="3" key="2">
    <citation type="submission" date="2020-11" db="EMBL/GenBank/DDBJ databases">
        <authorList>
            <person name="McCartney M.A."/>
            <person name="Auch B."/>
            <person name="Kono T."/>
            <person name="Mallez S."/>
            <person name="Becker A."/>
            <person name="Gohl D.M."/>
            <person name="Silverstein K.A.T."/>
            <person name="Koren S."/>
            <person name="Bechman K.B."/>
            <person name="Herman A."/>
            <person name="Abrahante J.E."/>
            <person name="Garbe J."/>
        </authorList>
    </citation>
    <scope>NUCLEOTIDE SEQUENCE</scope>
    <source>
        <strain evidence="3">Duluth1</strain>
        <tissue evidence="3">Whole animal</tissue>
    </source>
</reference>
<evidence type="ECO:0000313" key="4">
    <source>
        <dbReference type="Proteomes" id="UP000828390"/>
    </source>
</evidence>
<dbReference type="EMBL" id="JAIWYP010000007">
    <property type="protein sequence ID" value="KAH3796846.1"/>
    <property type="molecule type" value="Genomic_DNA"/>
</dbReference>
<dbReference type="GO" id="GO:0019209">
    <property type="term" value="F:kinase activator activity"/>
    <property type="evidence" value="ECO:0007669"/>
    <property type="project" value="TreeGrafter"/>
</dbReference>
<dbReference type="GO" id="GO:0032449">
    <property type="term" value="C:CBM complex"/>
    <property type="evidence" value="ECO:0007669"/>
    <property type="project" value="TreeGrafter"/>
</dbReference>
<dbReference type="Proteomes" id="UP000828390">
    <property type="component" value="Unassembled WGS sequence"/>
</dbReference>
<dbReference type="AlphaFoldDB" id="A0A9D4FFD3"/>
<gene>
    <name evidence="3" type="ORF">DPMN_150421</name>
</gene>
<dbReference type="GO" id="GO:0005829">
    <property type="term" value="C:cytosol"/>
    <property type="evidence" value="ECO:0007669"/>
    <property type="project" value="TreeGrafter"/>
</dbReference>
<accession>A0A9D4FFD3</accession>
<dbReference type="OrthoDB" id="5984934at2759"/>
<feature type="region of interest" description="Disordered" evidence="1">
    <location>
        <begin position="166"/>
        <end position="197"/>
    </location>
</feature>
<reference evidence="3" key="1">
    <citation type="journal article" date="2019" name="bioRxiv">
        <title>The Genome of the Zebra Mussel, Dreissena polymorpha: A Resource for Invasive Species Research.</title>
        <authorList>
            <person name="McCartney M.A."/>
            <person name="Auch B."/>
            <person name="Kono T."/>
            <person name="Mallez S."/>
            <person name="Zhang Y."/>
            <person name="Obille A."/>
            <person name="Becker A."/>
            <person name="Abrahante J.E."/>
            <person name="Garbe J."/>
            <person name="Badalamenti J.P."/>
            <person name="Herman A."/>
            <person name="Mangelson H."/>
            <person name="Liachko I."/>
            <person name="Sullivan S."/>
            <person name="Sone E.D."/>
            <person name="Koren S."/>
            <person name="Silverstein K.A.T."/>
            <person name="Beckman K.B."/>
            <person name="Gohl D.M."/>
        </authorList>
    </citation>
    <scope>NUCLEOTIDE SEQUENCE</scope>
    <source>
        <strain evidence="3">Duluth1</strain>
        <tissue evidence="3">Whole animal</tissue>
    </source>
</reference>
<organism evidence="3 4">
    <name type="scientific">Dreissena polymorpha</name>
    <name type="common">Zebra mussel</name>
    <name type="synonym">Mytilus polymorpha</name>
    <dbReference type="NCBI Taxonomy" id="45954"/>
    <lineage>
        <taxon>Eukaryota</taxon>
        <taxon>Metazoa</taxon>
        <taxon>Spiralia</taxon>
        <taxon>Lophotrochozoa</taxon>
        <taxon>Mollusca</taxon>
        <taxon>Bivalvia</taxon>
        <taxon>Autobranchia</taxon>
        <taxon>Heteroconchia</taxon>
        <taxon>Euheterodonta</taxon>
        <taxon>Imparidentia</taxon>
        <taxon>Neoheterodontei</taxon>
        <taxon>Myida</taxon>
        <taxon>Dreissenoidea</taxon>
        <taxon>Dreissenidae</taxon>
        <taxon>Dreissena</taxon>
    </lineage>
</organism>
<dbReference type="GO" id="GO:0002250">
    <property type="term" value="P:adaptive immune response"/>
    <property type="evidence" value="ECO:0007669"/>
    <property type="project" value="TreeGrafter"/>
</dbReference>
<evidence type="ECO:0000313" key="3">
    <source>
        <dbReference type="EMBL" id="KAH3796846.1"/>
    </source>
</evidence>
<dbReference type="GO" id="GO:2001238">
    <property type="term" value="P:positive regulation of extrinsic apoptotic signaling pathway"/>
    <property type="evidence" value="ECO:0007669"/>
    <property type="project" value="TreeGrafter"/>
</dbReference>
<dbReference type="SUPFAM" id="SSF47986">
    <property type="entry name" value="DEATH domain"/>
    <property type="match status" value="1"/>
</dbReference>
<dbReference type="PROSITE" id="PS50209">
    <property type="entry name" value="CARD"/>
    <property type="match status" value="1"/>
</dbReference>